<name>A0A964WUH1_9HYPH</name>
<evidence type="ECO:0000313" key="4">
    <source>
        <dbReference type="Proteomes" id="UP000773614"/>
    </source>
</evidence>
<dbReference type="PROSITE" id="PS51084">
    <property type="entry name" value="HIT_2"/>
    <property type="match status" value="1"/>
</dbReference>
<dbReference type="InterPro" id="IPR026026">
    <property type="entry name" value="HIT_Hint"/>
</dbReference>
<dbReference type="RefSeq" id="WP_161141371.1">
    <property type="nucleotide sequence ID" value="NZ_SPKJ01000057.1"/>
</dbReference>
<dbReference type="OrthoDB" id="9799145at2"/>
<dbReference type="Pfam" id="PF01230">
    <property type="entry name" value="HIT"/>
    <property type="match status" value="1"/>
</dbReference>
<reference evidence="3" key="1">
    <citation type="submission" date="2019-03" db="EMBL/GenBank/DDBJ databases">
        <title>Afifella sp. nov., isolated from activated sludge.</title>
        <authorList>
            <person name="Li Q."/>
            <person name="Liu Y."/>
        </authorList>
    </citation>
    <scope>NUCLEOTIDE SEQUENCE</scope>
    <source>
        <strain evidence="3">L72</strain>
    </source>
</reference>
<protein>
    <submittedName>
        <fullName evidence="3">HIT domain-containing protein</fullName>
    </submittedName>
</protein>
<accession>A0A964WUH1</accession>
<dbReference type="AlphaFoldDB" id="A0A964WUH1"/>
<sequence length="142" mass="15731">MPFHIDPQLERDTCPVADLPLSAVRLMLDANYPWLVLVPRRAGRVEIHDLPRHDRIALIDEIDLAGEALRSLARVDKLNVAALGNQVRQLHVHVVARQAGDRAWPKPVWGAAPARPYPAGEAEALASRIAGRLNVTRIGRIQ</sequence>
<keyword evidence="4" id="KW-1185">Reference proteome</keyword>
<dbReference type="InterPro" id="IPR011146">
    <property type="entry name" value="HIT-like"/>
</dbReference>
<comment type="caution">
    <text evidence="3">The sequence shown here is derived from an EMBL/GenBank/DDBJ whole genome shotgun (WGS) entry which is preliminary data.</text>
</comment>
<dbReference type="EMBL" id="SPKJ01000057">
    <property type="protein sequence ID" value="MYZ49024.1"/>
    <property type="molecule type" value="Genomic_DNA"/>
</dbReference>
<dbReference type="InterPro" id="IPR036265">
    <property type="entry name" value="HIT-like_sf"/>
</dbReference>
<proteinExistence type="predicted"/>
<evidence type="ECO:0000313" key="3">
    <source>
        <dbReference type="EMBL" id="MYZ49024.1"/>
    </source>
</evidence>
<dbReference type="Gene3D" id="3.30.428.10">
    <property type="entry name" value="HIT-like"/>
    <property type="match status" value="1"/>
</dbReference>
<dbReference type="Proteomes" id="UP000773614">
    <property type="component" value="Unassembled WGS sequence"/>
</dbReference>
<organism evidence="3 4">
    <name type="scientific">Propylenella binzhouense</name>
    <dbReference type="NCBI Taxonomy" id="2555902"/>
    <lineage>
        <taxon>Bacteria</taxon>
        <taxon>Pseudomonadati</taxon>
        <taxon>Pseudomonadota</taxon>
        <taxon>Alphaproteobacteria</taxon>
        <taxon>Hyphomicrobiales</taxon>
        <taxon>Propylenellaceae</taxon>
        <taxon>Propylenella</taxon>
    </lineage>
</organism>
<feature type="domain" description="HIT" evidence="2">
    <location>
        <begin position="35"/>
        <end position="104"/>
    </location>
</feature>
<evidence type="ECO:0000256" key="1">
    <source>
        <dbReference type="PROSITE-ProRule" id="PRU00464"/>
    </source>
</evidence>
<gene>
    <name evidence="3" type="ORF">E4O86_15010</name>
</gene>
<comment type="caution">
    <text evidence="1">Lacks conserved residue(s) required for the propagation of feature annotation.</text>
</comment>
<evidence type="ECO:0000259" key="2">
    <source>
        <dbReference type="PROSITE" id="PS51084"/>
    </source>
</evidence>
<dbReference type="GO" id="GO:0003824">
    <property type="term" value="F:catalytic activity"/>
    <property type="evidence" value="ECO:0007669"/>
    <property type="project" value="InterPro"/>
</dbReference>
<dbReference type="PIRSF" id="PIRSF000714">
    <property type="entry name" value="HIT"/>
    <property type="match status" value="1"/>
</dbReference>
<dbReference type="SUPFAM" id="SSF54197">
    <property type="entry name" value="HIT-like"/>
    <property type="match status" value="1"/>
</dbReference>